<dbReference type="AlphaFoldDB" id="A0AA85JMC2"/>
<evidence type="ECO:0000313" key="6">
    <source>
        <dbReference type="WBParaSite" id="TREG1_40000.4"/>
    </source>
</evidence>
<feature type="transmembrane region" description="Helical" evidence="2">
    <location>
        <begin position="392"/>
        <end position="413"/>
    </location>
</feature>
<keyword evidence="3" id="KW-0732">Signal</keyword>
<sequence>MFFPFFLYLILLFGDIKRCSSHSVVTVQHGIFTNITINGLVYVEVQNIPLGSRFVVYQLHSPFNPLLVSLSPSFTYDSLQFSAHSGLAGFVENKTTSTFYVYSSYTLPVKAWVKAVAYGPEFPVPGGCGGDTQSGIINTAVTTDIITKNINFSGLTSNRVDLLSYWTSSLRFFAASVPKESGGFACPNLNVSDEHPGDLIYHVFSTPLITAGGAYGAFIDPNPDEVAVVINGMTDFGHTSFGGTYIRSFRLSELPFDDQFMSNVLVSRRPATAYIVSVVVEYSVSGGTWKVPYVPAVLFGCRAETLSRFYRVGYNQPALNASSHVDCGILPKDTPIILFPIAVLLLASFLYATSCNIWIWPRCAVSMMIMASVIGLIFFYRFSDDYSNTRVILISSALLPALFALFIFVILWWRCIRPTLHYRRVFGRGPLVKVGNTTSALVNEPWNSDVLDYNHANVSGPFECASQAEHTSTNTVNVLPLLNEEEANISMLRSDNNSVSQHLVNRYNNSSSLNDLTSNDDIDRDENYVRIYGIRLFRRPRDCLKCPNSSSGPYKLFDLRPRRLARLPPILPATFIFIGYLCISLDRALKLDRSAVSFFAFSIIMSALLMGLLSIFKNFAFGISTAFVGFYTTLCCASFFLIPNSLLPHIVIEYFLRLTWFDIRLPTLRIEFYGLYDVILLFIWFVGSIFFGLLTLCLVRLQDARELAEAHHYSTVNTELPYASVHGLNRVSATSDSTSLLGGVVSGGDIRPSSRSLRYVPRIIPVPCLSPNLNSRSNMHTSHSSLRLHEKVDGENAIDDTTTGNYCRPSNSSTPKVLTENQPLLQNRFYSNYGGLRSNSAGPPVLLPLSRVQLAAAAASTASHSMSFTPSSTAHNNQTIGPTQSNTIEDEINPFHTPLE</sequence>
<protein>
    <recommendedName>
        <fullName evidence="7">DUF4203 domain-containing protein</fullName>
    </recommendedName>
</protein>
<feature type="transmembrane region" description="Helical" evidence="2">
    <location>
        <begin position="628"/>
        <end position="652"/>
    </location>
</feature>
<keyword evidence="2" id="KW-0812">Transmembrane</keyword>
<feature type="chain" id="PRO_5044704891" description="DUF4203 domain-containing protein" evidence="3">
    <location>
        <begin position="22"/>
        <end position="900"/>
    </location>
</feature>
<keyword evidence="2" id="KW-1133">Transmembrane helix</keyword>
<keyword evidence="4" id="KW-1185">Reference proteome</keyword>
<feature type="transmembrane region" description="Helical" evidence="2">
    <location>
        <begin position="359"/>
        <end position="380"/>
    </location>
</feature>
<organism evidence="4 6">
    <name type="scientific">Trichobilharzia regenti</name>
    <name type="common">Nasal bird schistosome</name>
    <dbReference type="NCBI Taxonomy" id="157069"/>
    <lineage>
        <taxon>Eukaryota</taxon>
        <taxon>Metazoa</taxon>
        <taxon>Spiralia</taxon>
        <taxon>Lophotrochozoa</taxon>
        <taxon>Platyhelminthes</taxon>
        <taxon>Trematoda</taxon>
        <taxon>Digenea</taxon>
        <taxon>Strigeidida</taxon>
        <taxon>Schistosomatoidea</taxon>
        <taxon>Schistosomatidae</taxon>
        <taxon>Trichobilharzia</taxon>
    </lineage>
</organism>
<dbReference type="Pfam" id="PF25992">
    <property type="entry name" value="Ig_TM7SF3_N"/>
    <property type="match status" value="1"/>
</dbReference>
<feature type="transmembrane region" description="Helical" evidence="2">
    <location>
        <begin position="595"/>
        <end position="616"/>
    </location>
</feature>
<feature type="transmembrane region" description="Helical" evidence="2">
    <location>
        <begin position="672"/>
        <end position="699"/>
    </location>
</feature>
<evidence type="ECO:0008006" key="7">
    <source>
        <dbReference type="Google" id="ProtNLM"/>
    </source>
</evidence>
<evidence type="ECO:0000313" key="4">
    <source>
        <dbReference type="Proteomes" id="UP000050795"/>
    </source>
</evidence>
<evidence type="ECO:0000256" key="3">
    <source>
        <dbReference type="SAM" id="SignalP"/>
    </source>
</evidence>
<keyword evidence="2" id="KW-0472">Membrane</keyword>
<feature type="signal peptide" evidence="3">
    <location>
        <begin position="1"/>
        <end position="21"/>
    </location>
</feature>
<feature type="transmembrane region" description="Helical" evidence="2">
    <location>
        <begin position="336"/>
        <end position="352"/>
    </location>
</feature>
<accession>A0AA85JMC2</accession>
<feature type="compositionally biased region" description="Polar residues" evidence="1">
    <location>
        <begin position="868"/>
        <end position="887"/>
    </location>
</feature>
<feature type="transmembrane region" description="Helical" evidence="2">
    <location>
        <begin position="570"/>
        <end position="589"/>
    </location>
</feature>
<reference evidence="5 6" key="2">
    <citation type="submission" date="2023-11" db="UniProtKB">
        <authorList>
            <consortium name="WormBaseParasite"/>
        </authorList>
    </citation>
    <scope>IDENTIFICATION</scope>
</reference>
<evidence type="ECO:0000256" key="1">
    <source>
        <dbReference type="SAM" id="MobiDB-lite"/>
    </source>
</evidence>
<evidence type="ECO:0000313" key="5">
    <source>
        <dbReference type="WBParaSite" id="TREG1_40000.2"/>
    </source>
</evidence>
<proteinExistence type="predicted"/>
<dbReference type="WBParaSite" id="TREG1_40000.4">
    <property type="protein sequence ID" value="TREG1_40000.4"/>
    <property type="gene ID" value="TREG1_40000"/>
</dbReference>
<dbReference type="WBParaSite" id="TREG1_40000.2">
    <property type="protein sequence ID" value="TREG1_40000.2"/>
    <property type="gene ID" value="TREG1_40000"/>
</dbReference>
<evidence type="ECO:0000256" key="2">
    <source>
        <dbReference type="SAM" id="Phobius"/>
    </source>
</evidence>
<name>A0AA85JMC2_TRIRE</name>
<dbReference type="Proteomes" id="UP000050795">
    <property type="component" value="Unassembled WGS sequence"/>
</dbReference>
<reference evidence="4" key="1">
    <citation type="submission" date="2022-06" db="EMBL/GenBank/DDBJ databases">
        <authorList>
            <person name="Berger JAMES D."/>
            <person name="Berger JAMES D."/>
        </authorList>
    </citation>
    <scope>NUCLEOTIDE SEQUENCE [LARGE SCALE GENOMIC DNA]</scope>
</reference>
<feature type="region of interest" description="Disordered" evidence="1">
    <location>
        <begin position="866"/>
        <end position="900"/>
    </location>
</feature>